<evidence type="ECO:0000313" key="1">
    <source>
        <dbReference type="Proteomes" id="UP000235220"/>
    </source>
</evidence>
<dbReference type="GeneID" id="118348307"/>
<protein>
    <submittedName>
        <fullName evidence="2">Uncharacterized protein LOC118348307</fullName>
    </submittedName>
</protein>
<proteinExistence type="predicted"/>
<accession>A0A6P9EP62</accession>
<name>A0A6P9EP62_JUGRE</name>
<dbReference type="KEGG" id="jre:118348307"/>
<reference evidence="2" key="1">
    <citation type="submission" date="2025-08" db="UniProtKB">
        <authorList>
            <consortium name="RefSeq"/>
        </authorList>
    </citation>
    <scope>IDENTIFICATION</scope>
    <source>
        <tissue evidence="2">Leaves</tissue>
    </source>
</reference>
<dbReference type="Proteomes" id="UP000235220">
    <property type="component" value="Chromosome 1"/>
</dbReference>
<sequence>MGKREEHSSPLTLSSSNLPTADILSSNRHFVNYTSAGYYRPLPAWLLPFPPYPDSGQYLRNIQANAGYPTPFMTTSSATSERVDIEEPPECRETDISCTSFRVEESQGFSRAIILMDLLSLFIILRLMKNVGYLTPFMTTSSATSERVDIEEPPECRKTDIPCTSFRVEESQGFSRADILMDLLSLFIILRLIKVL</sequence>
<organism evidence="1 2">
    <name type="scientific">Juglans regia</name>
    <name type="common">English walnut</name>
    <dbReference type="NCBI Taxonomy" id="51240"/>
    <lineage>
        <taxon>Eukaryota</taxon>
        <taxon>Viridiplantae</taxon>
        <taxon>Streptophyta</taxon>
        <taxon>Embryophyta</taxon>
        <taxon>Tracheophyta</taxon>
        <taxon>Spermatophyta</taxon>
        <taxon>Magnoliopsida</taxon>
        <taxon>eudicotyledons</taxon>
        <taxon>Gunneridae</taxon>
        <taxon>Pentapetalae</taxon>
        <taxon>rosids</taxon>
        <taxon>fabids</taxon>
        <taxon>Fagales</taxon>
        <taxon>Juglandaceae</taxon>
        <taxon>Juglans</taxon>
    </lineage>
</organism>
<dbReference type="InParanoid" id="A0A6P9EP62"/>
<dbReference type="RefSeq" id="XP_035545678.1">
    <property type="nucleotide sequence ID" value="XM_035689785.1"/>
</dbReference>
<evidence type="ECO:0000313" key="2">
    <source>
        <dbReference type="RefSeq" id="XP_035545678.1"/>
    </source>
</evidence>
<gene>
    <name evidence="2" type="primary">LOC118348307</name>
</gene>
<keyword evidence="1" id="KW-1185">Reference proteome</keyword>
<dbReference type="AlphaFoldDB" id="A0A6P9EP62"/>